<reference evidence="11" key="1">
    <citation type="journal article" date="2023" name="G3 (Bethesda)">
        <title>Whole genome assemblies of Zophobas morio and Tenebrio molitor.</title>
        <authorList>
            <person name="Kaur S."/>
            <person name="Stinson S.A."/>
            <person name="diCenzo G.C."/>
        </authorList>
    </citation>
    <scope>NUCLEOTIDE SEQUENCE</scope>
    <source>
        <strain evidence="11">QUZm001</strain>
    </source>
</reference>
<sequence length="328" mass="37852">MTVQIIIDRNDIMKLSESLQYFTTLVTFIWKLTFFAINKKTLLQIEEILTSPIFYGYPEHHLTLLKQKIRAGQTAGTTFRILSVAAVGFWGLPCFFDTEKSKSLPVPGWFPYDVNKYYYPTFVFQILGIANTAYTDSSIDILSWILISIASGQFEVLKENLRSINYENDDSETVELAFKKCVKHHKKIIKFVYKIESMFLKGVFLQFFASVFIICFTGFLMMILPVVSMQFFLTFTYFVCMMCEVAVYCWLGHEVMTTSSTIGESLYMSNWYESNLTFRKNVVIFMEKTKTPVTMTAGGFVPLSLATLTSILRSSYSYFAVLQRLYDP</sequence>
<dbReference type="GO" id="GO:0004984">
    <property type="term" value="F:olfactory receptor activity"/>
    <property type="evidence" value="ECO:0007669"/>
    <property type="project" value="InterPro"/>
</dbReference>
<dbReference type="PANTHER" id="PTHR21137">
    <property type="entry name" value="ODORANT RECEPTOR"/>
    <property type="match status" value="1"/>
</dbReference>
<evidence type="ECO:0000256" key="6">
    <source>
        <dbReference type="ARBA" id="ARBA00022989"/>
    </source>
</evidence>
<dbReference type="Pfam" id="PF02949">
    <property type="entry name" value="7tm_6"/>
    <property type="match status" value="1"/>
</dbReference>
<accession>A0AA38IIJ3</accession>
<feature type="transmembrane region" description="Helical" evidence="10">
    <location>
        <begin position="203"/>
        <end position="224"/>
    </location>
</feature>
<evidence type="ECO:0000256" key="2">
    <source>
        <dbReference type="ARBA" id="ARBA00022475"/>
    </source>
</evidence>
<dbReference type="InterPro" id="IPR004117">
    <property type="entry name" value="7tm6_olfct_rcpt"/>
</dbReference>
<comment type="caution">
    <text evidence="11">The sequence shown here is derived from an EMBL/GenBank/DDBJ whole genome shotgun (WGS) entry which is preliminary data.</text>
</comment>
<organism evidence="11 12">
    <name type="scientific">Zophobas morio</name>
    <dbReference type="NCBI Taxonomy" id="2755281"/>
    <lineage>
        <taxon>Eukaryota</taxon>
        <taxon>Metazoa</taxon>
        <taxon>Ecdysozoa</taxon>
        <taxon>Arthropoda</taxon>
        <taxon>Hexapoda</taxon>
        <taxon>Insecta</taxon>
        <taxon>Pterygota</taxon>
        <taxon>Neoptera</taxon>
        <taxon>Endopterygota</taxon>
        <taxon>Coleoptera</taxon>
        <taxon>Polyphaga</taxon>
        <taxon>Cucujiformia</taxon>
        <taxon>Tenebrionidae</taxon>
        <taxon>Zophobas</taxon>
    </lineage>
</organism>
<keyword evidence="5" id="KW-0552">Olfaction</keyword>
<name>A0AA38IIJ3_9CUCU</name>
<keyword evidence="2" id="KW-1003">Cell membrane</keyword>
<dbReference type="PANTHER" id="PTHR21137:SF35">
    <property type="entry name" value="ODORANT RECEPTOR 19A-RELATED"/>
    <property type="match status" value="1"/>
</dbReference>
<dbReference type="GO" id="GO:0005549">
    <property type="term" value="F:odorant binding"/>
    <property type="evidence" value="ECO:0007669"/>
    <property type="project" value="InterPro"/>
</dbReference>
<evidence type="ECO:0000256" key="1">
    <source>
        <dbReference type="ARBA" id="ARBA00004651"/>
    </source>
</evidence>
<evidence type="ECO:0000256" key="9">
    <source>
        <dbReference type="ARBA" id="ARBA00023224"/>
    </source>
</evidence>
<feature type="transmembrane region" description="Helical" evidence="10">
    <location>
        <begin position="230"/>
        <end position="251"/>
    </location>
</feature>
<keyword evidence="6 10" id="KW-1133">Transmembrane helix</keyword>
<comment type="subcellular location">
    <subcellularLocation>
        <location evidence="1">Cell membrane</location>
        <topology evidence="1">Multi-pass membrane protein</topology>
    </subcellularLocation>
</comment>
<keyword evidence="9" id="KW-0807">Transducer</keyword>
<dbReference type="AlphaFoldDB" id="A0AA38IIJ3"/>
<evidence type="ECO:0000256" key="8">
    <source>
        <dbReference type="ARBA" id="ARBA00023170"/>
    </source>
</evidence>
<dbReference type="GO" id="GO:0005886">
    <property type="term" value="C:plasma membrane"/>
    <property type="evidence" value="ECO:0007669"/>
    <property type="project" value="UniProtKB-SubCell"/>
</dbReference>
<evidence type="ECO:0000313" key="11">
    <source>
        <dbReference type="EMBL" id="KAJ3656620.1"/>
    </source>
</evidence>
<keyword evidence="12" id="KW-1185">Reference proteome</keyword>
<protein>
    <recommendedName>
        <fullName evidence="13">Odorant receptor</fullName>
    </recommendedName>
</protein>
<proteinExistence type="predicted"/>
<gene>
    <name evidence="11" type="ORF">Zmor_015682</name>
</gene>
<evidence type="ECO:0000256" key="3">
    <source>
        <dbReference type="ARBA" id="ARBA00022606"/>
    </source>
</evidence>
<keyword evidence="8" id="KW-0675">Receptor</keyword>
<keyword evidence="3" id="KW-0716">Sensory transduction</keyword>
<dbReference type="GO" id="GO:0007165">
    <property type="term" value="P:signal transduction"/>
    <property type="evidence" value="ECO:0007669"/>
    <property type="project" value="UniProtKB-KW"/>
</dbReference>
<evidence type="ECO:0000256" key="5">
    <source>
        <dbReference type="ARBA" id="ARBA00022725"/>
    </source>
</evidence>
<dbReference type="Proteomes" id="UP001168821">
    <property type="component" value="Unassembled WGS sequence"/>
</dbReference>
<evidence type="ECO:0000256" key="10">
    <source>
        <dbReference type="SAM" id="Phobius"/>
    </source>
</evidence>
<keyword evidence="7 10" id="KW-0472">Membrane</keyword>
<evidence type="ECO:0000313" key="12">
    <source>
        <dbReference type="Proteomes" id="UP001168821"/>
    </source>
</evidence>
<dbReference type="EMBL" id="JALNTZ010000004">
    <property type="protein sequence ID" value="KAJ3656620.1"/>
    <property type="molecule type" value="Genomic_DNA"/>
</dbReference>
<evidence type="ECO:0000256" key="4">
    <source>
        <dbReference type="ARBA" id="ARBA00022692"/>
    </source>
</evidence>
<evidence type="ECO:0008006" key="13">
    <source>
        <dbReference type="Google" id="ProtNLM"/>
    </source>
</evidence>
<evidence type="ECO:0000256" key="7">
    <source>
        <dbReference type="ARBA" id="ARBA00023136"/>
    </source>
</evidence>
<keyword evidence="4 10" id="KW-0812">Transmembrane</keyword>